<dbReference type="EMBL" id="UZAE01012189">
    <property type="protein sequence ID" value="VDO03934.1"/>
    <property type="molecule type" value="Genomic_DNA"/>
</dbReference>
<dbReference type="AlphaFoldDB" id="A0A0R3TLF8"/>
<dbReference type="InterPro" id="IPR008942">
    <property type="entry name" value="ENTH_VHS"/>
</dbReference>
<proteinExistence type="predicted"/>
<evidence type="ECO:0000313" key="3">
    <source>
        <dbReference type="EMBL" id="VDO03934.1"/>
    </source>
</evidence>
<dbReference type="Gene3D" id="1.25.40.90">
    <property type="match status" value="1"/>
</dbReference>
<dbReference type="OrthoDB" id="6276757at2759"/>
<dbReference type="WBParaSite" id="HNAJ_0000807801-mRNA-1">
    <property type="protein sequence ID" value="HNAJ_0000807801-mRNA-1"/>
    <property type="gene ID" value="HNAJ_0000807801"/>
</dbReference>
<organism evidence="5">
    <name type="scientific">Rodentolepis nana</name>
    <name type="common">Dwarf tapeworm</name>
    <name type="synonym">Hymenolepis nana</name>
    <dbReference type="NCBI Taxonomy" id="102285"/>
    <lineage>
        <taxon>Eukaryota</taxon>
        <taxon>Metazoa</taxon>
        <taxon>Spiralia</taxon>
        <taxon>Lophotrochozoa</taxon>
        <taxon>Platyhelminthes</taxon>
        <taxon>Cestoda</taxon>
        <taxon>Eucestoda</taxon>
        <taxon>Cyclophyllidea</taxon>
        <taxon>Hymenolepididae</taxon>
        <taxon>Rodentolepis</taxon>
    </lineage>
</organism>
<evidence type="ECO:0000313" key="5">
    <source>
        <dbReference type="WBParaSite" id="HNAJ_0000807801-mRNA-1"/>
    </source>
</evidence>
<dbReference type="InterPro" id="IPR013087">
    <property type="entry name" value="Znf_C2H2_type"/>
</dbReference>
<dbReference type="GO" id="GO:0035091">
    <property type="term" value="F:phosphatidylinositol binding"/>
    <property type="evidence" value="ECO:0007669"/>
    <property type="project" value="InterPro"/>
</dbReference>
<feature type="region of interest" description="Disordered" evidence="1">
    <location>
        <begin position="496"/>
        <end position="519"/>
    </location>
</feature>
<protein>
    <submittedName>
        <fullName evidence="5">VHS domain-containing protein</fullName>
    </submittedName>
</protein>
<dbReference type="InterPro" id="IPR002014">
    <property type="entry name" value="VHS_dom"/>
</dbReference>
<evidence type="ECO:0000259" key="2">
    <source>
        <dbReference type="PROSITE" id="PS50179"/>
    </source>
</evidence>
<name>A0A0R3TLF8_RODNA</name>
<dbReference type="Pfam" id="PF00790">
    <property type="entry name" value="VHS"/>
    <property type="match status" value="1"/>
</dbReference>
<evidence type="ECO:0000256" key="1">
    <source>
        <dbReference type="SAM" id="MobiDB-lite"/>
    </source>
</evidence>
<sequence>MARYKDIFDSIVHATSIDCKNRLLAFTKVRNIIIQDVTAARTASRQIINRVRNTALENYKIGLWSLDLLQMCTLHGGENFALSLNSQDQLNELLHFFLIPEKSKAVSTQIQMKINSLLRTWAIAYKDRFSTNNFEYVYGRLKRINMTANMDNLLYSHWLPDKDVFGSPIEDTLYNLQEVFIEISNENKRLYAELQSFFKMASDEKNKGLKMDGVIQKRFKEAQQRTDEIKHMVANSQAFWHDLFEHLADKPSEYREVGSNAQKVFESMDKAINVCELALQLEEETQQKLSSMALNMKNASNEQRNGIAKESYAQPYTPLTLSDATPTFDLENGSEPIPPWRNGPSGLTSKEKIMLAAQTQTDVKEEPKPQLHRLQARSINVQCIDCKVMFSNLDKLLSHPCPPPSWKKPEIKQSVKSNIIPSEQPEQHKPPPLNVPEVTEPSRENAEKSFVCEVCNLEFEEIDSLESHRLTPRHLFSVRRSTAGSVNLLNDIQADTKKPSMKPHTVQPEMPNYLPRKPFSENNLNFRKKELPENFEMPLVETCRNEVKEEVPNSDFDSIVASRSQECPVVPEKMGTWKLSSLKETNQIENYDQRQSSQEDKKYVVSNDSMFNDSMENSGGTPYMEVIQPLPELPLRSSLPDGISEKMAEKEVIKERPPSSIMETGDNISKYPQMPKLPQFSQVEPIVKDGKYVAVFVPASQLVEPETIAGPIFTRSVSVSD</sequence>
<feature type="domain" description="VHS" evidence="2">
    <location>
        <begin position="28"/>
        <end position="149"/>
    </location>
</feature>
<dbReference type="Proteomes" id="UP000278807">
    <property type="component" value="Unassembled WGS sequence"/>
</dbReference>
<dbReference type="PROSITE" id="PS00028">
    <property type="entry name" value="ZINC_FINGER_C2H2_1"/>
    <property type="match status" value="1"/>
</dbReference>
<keyword evidence="4" id="KW-1185">Reference proteome</keyword>
<reference evidence="3 4" key="2">
    <citation type="submission" date="2018-11" db="EMBL/GenBank/DDBJ databases">
        <authorList>
            <consortium name="Pathogen Informatics"/>
        </authorList>
    </citation>
    <scope>NUCLEOTIDE SEQUENCE [LARGE SCALE GENOMIC DNA]</scope>
</reference>
<dbReference type="STRING" id="102285.A0A0R3TLF8"/>
<dbReference type="GO" id="GO:0043130">
    <property type="term" value="F:ubiquitin binding"/>
    <property type="evidence" value="ECO:0007669"/>
    <property type="project" value="InterPro"/>
</dbReference>
<dbReference type="SUPFAM" id="SSF48464">
    <property type="entry name" value="ENTH/VHS domain"/>
    <property type="match status" value="1"/>
</dbReference>
<gene>
    <name evidence="3" type="ORF">HNAJ_LOCUS8074</name>
</gene>
<reference evidence="5" key="1">
    <citation type="submission" date="2016-04" db="UniProtKB">
        <authorList>
            <consortium name="WormBaseParasite"/>
        </authorList>
    </citation>
    <scope>IDENTIFICATION</scope>
</reference>
<evidence type="ECO:0000313" key="4">
    <source>
        <dbReference type="Proteomes" id="UP000278807"/>
    </source>
</evidence>
<dbReference type="PROSITE" id="PS50179">
    <property type="entry name" value="VHS"/>
    <property type="match status" value="1"/>
</dbReference>
<accession>A0A0R3TLF8</accession>